<evidence type="ECO:0000256" key="9">
    <source>
        <dbReference type="PIRSR" id="PIRSR016262-3"/>
    </source>
</evidence>
<evidence type="ECO:0000256" key="5">
    <source>
        <dbReference type="ARBA" id="ARBA00023315"/>
    </source>
</evidence>
<keyword evidence="6" id="KW-0496">Mitochondrion</keyword>
<organism evidence="11 12">
    <name type="scientific">Trichogramma kaykai</name>
    <dbReference type="NCBI Taxonomy" id="54128"/>
    <lineage>
        <taxon>Eukaryota</taxon>
        <taxon>Metazoa</taxon>
        <taxon>Ecdysozoa</taxon>
        <taxon>Arthropoda</taxon>
        <taxon>Hexapoda</taxon>
        <taxon>Insecta</taxon>
        <taxon>Pterygota</taxon>
        <taxon>Neoptera</taxon>
        <taxon>Endopterygota</taxon>
        <taxon>Hymenoptera</taxon>
        <taxon>Apocrita</taxon>
        <taxon>Proctotrupomorpha</taxon>
        <taxon>Chalcidoidea</taxon>
        <taxon>Trichogrammatidae</taxon>
        <taxon>Trichogramma</taxon>
    </lineage>
</organism>
<dbReference type="Gene3D" id="3.30.930.10">
    <property type="entry name" value="Bira Bifunctional Protein, Domain 2"/>
    <property type="match status" value="1"/>
</dbReference>
<evidence type="ECO:0000256" key="8">
    <source>
        <dbReference type="PIRSR" id="PIRSR016262-2"/>
    </source>
</evidence>
<proteinExistence type="inferred from homology"/>
<evidence type="ECO:0000256" key="1">
    <source>
        <dbReference type="ARBA" id="ARBA00004173"/>
    </source>
</evidence>
<evidence type="ECO:0000256" key="2">
    <source>
        <dbReference type="ARBA" id="ARBA00004821"/>
    </source>
</evidence>
<comment type="similarity">
    <text evidence="3 6">Belongs to the LipB family.</text>
</comment>
<dbReference type="GO" id="GO:0005739">
    <property type="term" value="C:mitochondrion"/>
    <property type="evidence" value="ECO:0007669"/>
    <property type="project" value="UniProtKB-SubCell"/>
</dbReference>
<dbReference type="InterPro" id="IPR020605">
    <property type="entry name" value="Octanoyltransferase_CS"/>
</dbReference>
<gene>
    <name evidence="11" type="ORF">TKK_019163</name>
</gene>
<feature type="binding site" evidence="8">
    <location>
        <begin position="159"/>
        <end position="161"/>
    </location>
    <ligand>
        <name>substrate</name>
    </ligand>
</feature>
<evidence type="ECO:0000259" key="10">
    <source>
        <dbReference type="PROSITE" id="PS51733"/>
    </source>
</evidence>
<sequence>MAGRIVKVLWAGHMSYRAGLQLQKHLVERHRTLQKEDTPNTLVLLEHDPVYTVGIRNKGYGEEDEARLKALNAEFYRTNRGGLITFHGPGQLVAYPIIDLKEFQTNIRCYVSQIEKTIIRVCAEFGLKGETSPDTGVWIEDRKICAIGIHASRYITSHGLALNCNTDLRWFEHIIPCGIEEKGVTSLSKELFANVTVADAIPVLKRAFADEFRCDVIEMDCSEVSKLLTKSKNLGKDEAIVH</sequence>
<dbReference type="Proteomes" id="UP001627154">
    <property type="component" value="Unassembled WGS sequence"/>
</dbReference>
<dbReference type="GO" id="GO:0033819">
    <property type="term" value="F:lipoyl(octanoyl) transferase activity"/>
    <property type="evidence" value="ECO:0007669"/>
    <property type="project" value="UniProtKB-EC"/>
</dbReference>
<reference evidence="11 12" key="1">
    <citation type="journal article" date="2024" name="bioRxiv">
        <title>A reference genome for Trichogramma kaykai: A tiny desert-dwelling parasitoid wasp with competing sex-ratio distorters.</title>
        <authorList>
            <person name="Culotta J."/>
            <person name="Lindsey A.R."/>
        </authorList>
    </citation>
    <scope>NUCLEOTIDE SEQUENCE [LARGE SCALE GENOMIC DNA]</scope>
    <source>
        <strain evidence="11 12">KSX58</strain>
    </source>
</reference>
<accession>A0ABD2VX34</accession>
<dbReference type="NCBIfam" id="TIGR00214">
    <property type="entry name" value="lipB"/>
    <property type="match status" value="1"/>
</dbReference>
<dbReference type="PROSITE" id="PS51733">
    <property type="entry name" value="BPL_LPL_CATALYTIC"/>
    <property type="match status" value="1"/>
</dbReference>
<keyword evidence="12" id="KW-1185">Reference proteome</keyword>
<dbReference type="Pfam" id="PF21948">
    <property type="entry name" value="LplA-B_cat"/>
    <property type="match status" value="1"/>
</dbReference>
<evidence type="ECO:0000313" key="12">
    <source>
        <dbReference type="Proteomes" id="UP001627154"/>
    </source>
</evidence>
<feature type="active site" description="Acyl-thioester intermediate" evidence="7">
    <location>
        <position position="177"/>
    </location>
</feature>
<evidence type="ECO:0000313" key="11">
    <source>
        <dbReference type="EMBL" id="KAL3385164.1"/>
    </source>
</evidence>
<dbReference type="NCBIfam" id="NF010925">
    <property type="entry name" value="PRK14345.1"/>
    <property type="match status" value="1"/>
</dbReference>
<feature type="site" description="Lowers pKa of active site Cys" evidence="9">
    <location>
        <position position="143"/>
    </location>
</feature>
<dbReference type="CDD" id="cd16444">
    <property type="entry name" value="LipB"/>
    <property type="match status" value="1"/>
</dbReference>
<keyword evidence="5 6" id="KW-0012">Acyltransferase</keyword>
<dbReference type="HAMAP" id="MF_00013">
    <property type="entry name" value="LipB"/>
    <property type="match status" value="1"/>
</dbReference>
<dbReference type="EMBL" id="JBJJXI010000159">
    <property type="protein sequence ID" value="KAL3385164.1"/>
    <property type="molecule type" value="Genomic_DNA"/>
</dbReference>
<dbReference type="PIRSF" id="PIRSF016262">
    <property type="entry name" value="LPLase"/>
    <property type="match status" value="1"/>
</dbReference>
<comment type="function">
    <text evidence="6">Catalyzes the transfer of endogenously produced octanoic acid from octanoyl-acyl-carrier-protein onto the lipoyl domains of lipoate-dependent enzymes. Lipoyl-ACP can also act as a substrate although octanoyl-ACP is likely to be the physiological substrate.</text>
</comment>
<dbReference type="PROSITE" id="PS01313">
    <property type="entry name" value="LIPB"/>
    <property type="match status" value="1"/>
</dbReference>
<evidence type="ECO:0000256" key="4">
    <source>
        <dbReference type="ARBA" id="ARBA00022679"/>
    </source>
</evidence>
<protein>
    <recommendedName>
        <fullName evidence="6">Octanoyl-[acyl-carrier-protein]:protein N-octanoyltransferase LIPT2, mitochondrial</fullName>
        <ecNumber evidence="6">2.3.1.181</ecNumber>
    </recommendedName>
</protein>
<comment type="catalytic activity">
    <reaction evidence="6">
        <text>octanoyl-[ACP] + L-lysyl-[protein] = N(6)-octanoyl-L-lysyl-[protein] + holo-[ACP] + H(+)</text>
        <dbReference type="Rhea" id="RHEA:17665"/>
        <dbReference type="Rhea" id="RHEA-COMP:9636"/>
        <dbReference type="Rhea" id="RHEA-COMP:9685"/>
        <dbReference type="Rhea" id="RHEA-COMP:9752"/>
        <dbReference type="Rhea" id="RHEA-COMP:9928"/>
        <dbReference type="ChEBI" id="CHEBI:15378"/>
        <dbReference type="ChEBI" id="CHEBI:29969"/>
        <dbReference type="ChEBI" id="CHEBI:64479"/>
        <dbReference type="ChEBI" id="CHEBI:78463"/>
        <dbReference type="ChEBI" id="CHEBI:78809"/>
        <dbReference type="EC" id="2.3.1.181"/>
    </reaction>
</comment>
<feature type="binding site" evidence="8">
    <location>
        <begin position="80"/>
        <end position="87"/>
    </location>
    <ligand>
        <name>substrate</name>
    </ligand>
</feature>
<evidence type="ECO:0000256" key="6">
    <source>
        <dbReference type="PIRNR" id="PIRNR016262"/>
    </source>
</evidence>
<dbReference type="EC" id="2.3.1.181" evidence="6"/>
<feature type="domain" description="BPL/LPL catalytic" evidence="10">
    <location>
        <begin position="36"/>
        <end position="216"/>
    </location>
</feature>
<dbReference type="InterPro" id="IPR000544">
    <property type="entry name" value="Octanoyltransferase"/>
</dbReference>
<comment type="subcellular location">
    <subcellularLocation>
        <location evidence="1 6">Mitochondrion</location>
    </subcellularLocation>
</comment>
<dbReference type="InterPro" id="IPR045864">
    <property type="entry name" value="aa-tRNA-synth_II/BPL/LPL"/>
</dbReference>
<dbReference type="FunFam" id="3.30.930.10:FF:000035">
    <property type="entry name" value="Putative lipoyltransferase 2, mitochondrial"/>
    <property type="match status" value="1"/>
</dbReference>
<dbReference type="SUPFAM" id="SSF55681">
    <property type="entry name" value="Class II aaRS and biotin synthetases"/>
    <property type="match status" value="1"/>
</dbReference>
<feature type="binding site" evidence="8">
    <location>
        <begin position="146"/>
        <end position="148"/>
    </location>
    <ligand>
        <name>substrate</name>
    </ligand>
</feature>
<keyword evidence="4 6" id="KW-0808">Transferase</keyword>
<comment type="caution">
    <text evidence="11">The sequence shown here is derived from an EMBL/GenBank/DDBJ whole genome shotgun (WGS) entry which is preliminary data.</text>
</comment>
<dbReference type="AlphaFoldDB" id="A0ABD2VX34"/>
<dbReference type="PANTHER" id="PTHR10993">
    <property type="entry name" value="OCTANOYLTRANSFERASE"/>
    <property type="match status" value="1"/>
</dbReference>
<evidence type="ECO:0000256" key="3">
    <source>
        <dbReference type="ARBA" id="ARBA00007907"/>
    </source>
</evidence>
<dbReference type="PANTHER" id="PTHR10993:SF7">
    <property type="entry name" value="LIPOYLTRANSFERASE 2, MITOCHONDRIAL-RELATED"/>
    <property type="match status" value="1"/>
</dbReference>
<name>A0ABD2VX34_9HYME</name>
<evidence type="ECO:0000256" key="7">
    <source>
        <dbReference type="PIRSR" id="PIRSR016262-1"/>
    </source>
</evidence>
<dbReference type="InterPro" id="IPR004143">
    <property type="entry name" value="BPL_LPL_catalytic"/>
</dbReference>
<comment type="pathway">
    <text evidence="2 6">Protein modification; protein lipoylation via endogenous pathway; protein N(6)-(lipoyl)lysine from octanoyl-[acyl-carrier-protein]: step 1/2.</text>
</comment>